<organism evidence="7 8">
    <name type="scientific">Gopherus agassizii</name>
    <name type="common">Agassiz's desert tortoise</name>
    <dbReference type="NCBI Taxonomy" id="38772"/>
    <lineage>
        <taxon>Eukaryota</taxon>
        <taxon>Metazoa</taxon>
        <taxon>Chordata</taxon>
        <taxon>Craniata</taxon>
        <taxon>Vertebrata</taxon>
        <taxon>Euteleostomi</taxon>
        <taxon>Archelosauria</taxon>
        <taxon>Testudinata</taxon>
        <taxon>Testudines</taxon>
        <taxon>Cryptodira</taxon>
        <taxon>Durocryptodira</taxon>
        <taxon>Testudinoidea</taxon>
        <taxon>Testudinidae</taxon>
        <taxon>Gopherus</taxon>
    </lineage>
</organism>
<dbReference type="EC" id="3.6.1.23" evidence="5"/>
<dbReference type="GO" id="GO:0004170">
    <property type="term" value="F:dUTP diphosphatase activity"/>
    <property type="evidence" value="ECO:0007669"/>
    <property type="project" value="UniProtKB-UniRule"/>
</dbReference>
<dbReference type="Proteomes" id="UP000291020">
    <property type="component" value="Unassembled WGS sequence"/>
</dbReference>
<keyword evidence="8" id="KW-1185">Reference proteome</keyword>
<dbReference type="GO" id="GO:0046081">
    <property type="term" value="P:dUTP catabolic process"/>
    <property type="evidence" value="ECO:0007669"/>
    <property type="project" value="UniProtKB-UniRule"/>
</dbReference>
<feature type="domain" description="dUTPase-like" evidence="6">
    <location>
        <begin position="32"/>
        <end position="105"/>
    </location>
</feature>
<dbReference type="PANTHER" id="PTHR11241:SF0">
    <property type="entry name" value="DEOXYURIDINE 5'-TRIPHOSPHATE NUCLEOTIDOHYDROLASE"/>
    <property type="match status" value="1"/>
</dbReference>
<keyword evidence="3 5" id="KW-0378">Hydrolase</keyword>
<comment type="pathway">
    <text evidence="1 5">Pyrimidine metabolism; dUMP biosynthesis; dUMP from dCTP (dUTP route): step 2/2.</text>
</comment>
<keyword evidence="4 5" id="KW-0546">Nucleotide metabolism</keyword>
<accession>A0A452H0W8</accession>
<comment type="function">
    <text evidence="5">Involved in nucleotide metabolism via production of dUMP, the immediate precursor of thymidine nucleotides, and decreases the intracellular concentration of dUTP so that uracil cannot be incorporated into DNA.</text>
</comment>
<reference evidence="7" key="2">
    <citation type="submission" date="2025-08" db="UniProtKB">
        <authorList>
            <consortium name="Ensembl"/>
        </authorList>
    </citation>
    <scope>IDENTIFICATION</scope>
</reference>
<evidence type="ECO:0000259" key="6">
    <source>
        <dbReference type="Pfam" id="PF00692"/>
    </source>
</evidence>
<evidence type="ECO:0000256" key="1">
    <source>
        <dbReference type="ARBA" id="ARBA00005142"/>
    </source>
</evidence>
<reference evidence="8" key="1">
    <citation type="journal article" date="2017" name="PLoS ONE">
        <title>The Agassiz's desert tortoise genome provides a resource for the conservation of a threatened species.</title>
        <authorList>
            <person name="Tollis M."/>
            <person name="DeNardo D.F."/>
            <person name="Cornelius J.A."/>
            <person name="Dolby G.A."/>
            <person name="Edwards T."/>
            <person name="Henen B.T."/>
            <person name="Karl A.E."/>
            <person name="Murphy R.W."/>
            <person name="Kusumi K."/>
        </authorList>
    </citation>
    <scope>NUCLEOTIDE SEQUENCE [LARGE SCALE GENOMIC DNA]</scope>
</reference>
<dbReference type="UniPathway" id="UPA00610">
    <property type="reaction ID" value="UER00666"/>
</dbReference>
<dbReference type="SUPFAM" id="SSF51283">
    <property type="entry name" value="dUTPase-like"/>
    <property type="match status" value="1"/>
</dbReference>
<dbReference type="GO" id="GO:0000287">
    <property type="term" value="F:magnesium ion binding"/>
    <property type="evidence" value="ECO:0007669"/>
    <property type="project" value="UniProtKB-UniRule"/>
</dbReference>
<evidence type="ECO:0000313" key="8">
    <source>
        <dbReference type="Proteomes" id="UP000291020"/>
    </source>
</evidence>
<protein>
    <recommendedName>
        <fullName evidence="5">Deoxyuridine 5'-triphosphate nucleotidohydrolase</fullName>
        <shortName evidence="5">dUTPase</shortName>
        <ecNumber evidence="5">3.6.1.23</ecNumber>
    </recommendedName>
    <alternativeName>
        <fullName evidence="5">dUTP pyrophosphatase</fullName>
    </alternativeName>
</protein>
<name>A0A452H0W8_9SAUR</name>
<dbReference type="AlphaFoldDB" id="A0A452H0W8"/>
<evidence type="ECO:0000256" key="5">
    <source>
        <dbReference type="RuleBase" id="RU367024"/>
    </source>
</evidence>
<evidence type="ECO:0000313" key="7">
    <source>
        <dbReference type="Ensembl" id="ENSGAGP00000008148.1"/>
    </source>
</evidence>
<dbReference type="Pfam" id="PF00692">
    <property type="entry name" value="dUTPase"/>
    <property type="match status" value="1"/>
</dbReference>
<reference evidence="7" key="3">
    <citation type="submission" date="2025-09" db="UniProtKB">
        <authorList>
            <consortium name="Ensembl"/>
        </authorList>
    </citation>
    <scope>IDENTIFICATION</scope>
</reference>
<proteinExistence type="inferred from homology"/>
<dbReference type="InterPro" id="IPR036157">
    <property type="entry name" value="dUTPase-like_sf"/>
</dbReference>
<evidence type="ECO:0000256" key="3">
    <source>
        <dbReference type="ARBA" id="ARBA00022801"/>
    </source>
</evidence>
<dbReference type="InterPro" id="IPR008181">
    <property type="entry name" value="dUTPase"/>
</dbReference>
<keyword evidence="5" id="KW-0460">Magnesium</keyword>
<dbReference type="Gene3D" id="2.70.40.10">
    <property type="match status" value="1"/>
</dbReference>
<comment type="similarity">
    <text evidence="2 5">Belongs to the dUTPase family.</text>
</comment>
<comment type="catalytic activity">
    <reaction evidence="5">
        <text>dUTP + H2O = dUMP + diphosphate + H(+)</text>
        <dbReference type="Rhea" id="RHEA:10248"/>
        <dbReference type="ChEBI" id="CHEBI:15377"/>
        <dbReference type="ChEBI" id="CHEBI:15378"/>
        <dbReference type="ChEBI" id="CHEBI:33019"/>
        <dbReference type="ChEBI" id="CHEBI:61555"/>
        <dbReference type="ChEBI" id="CHEBI:246422"/>
        <dbReference type="EC" id="3.6.1.23"/>
    </reaction>
</comment>
<dbReference type="InterPro" id="IPR029054">
    <property type="entry name" value="dUTPase-like"/>
</dbReference>
<dbReference type="CDD" id="cd07557">
    <property type="entry name" value="trimeric_dUTPase"/>
    <property type="match status" value="1"/>
</dbReference>
<evidence type="ECO:0000256" key="2">
    <source>
        <dbReference type="ARBA" id="ARBA00006581"/>
    </source>
</evidence>
<dbReference type="GO" id="GO:0006226">
    <property type="term" value="P:dUMP biosynthetic process"/>
    <property type="evidence" value="ECO:0007669"/>
    <property type="project" value="UniProtKB-UniRule"/>
</dbReference>
<keyword evidence="5" id="KW-0479">Metal-binding</keyword>
<sequence length="125" mass="13824">RPCNEPCPADPAKMEFSIVQHVFAFQQLHPQAQLPIRATPGSAGLDLRVPQESLTLQANSRNLISIGLAIALPQGYYGRIAPRSMGVIDADYTGEVKVLLVHNKKTLSLVLYIHLIRDLNRLQSK</sequence>
<comment type="cofactor">
    <cofactor evidence="5">
        <name>Mg(2+)</name>
        <dbReference type="ChEBI" id="CHEBI:18420"/>
    </cofactor>
</comment>
<dbReference type="PANTHER" id="PTHR11241">
    <property type="entry name" value="DEOXYURIDINE 5'-TRIPHOSPHATE NUCLEOTIDOHYDROLASE"/>
    <property type="match status" value="1"/>
</dbReference>
<dbReference type="InterPro" id="IPR033704">
    <property type="entry name" value="dUTPase_trimeric"/>
</dbReference>
<evidence type="ECO:0000256" key="4">
    <source>
        <dbReference type="ARBA" id="ARBA00023080"/>
    </source>
</evidence>
<dbReference type="Ensembl" id="ENSGAGT00000009382.1">
    <property type="protein sequence ID" value="ENSGAGP00000008148.1"/>
    <property type="gene ID" value="ENSGAGG00000006472.1"/>
</dbReference>